<evidence type="ECO:0000256" key="1">
    <source>
        <dbReference type="SAM" id="Coils"/>
    </source>
</evidence>
<evidence type="ECO:0008006" key="5">
    <source>
        <dbReference type="Google" id="ProtNLM"/>
    </source>
</evidence>
<name>A0A7X6DSN8_9BACT</name>
<gene>
    <name evidence="3" type="ORF">MNODULE_17830</name>
</gene>
<feature type="coiled-coil region" evidence="1">
    <location>
        <begin position="28"/>
        <end position="55"/>
    </location>
</feature>
<accession>A0A7X6DSN8</accession>
<dbReference type="RefSeq" id="WP_168062434.1">
    <property type="nucleotide sequence ID" value="NZ_VTOW01000003.1"/>
</dbReference>
<keyword evidence="2" id="KW-0732">Signal</keyword>
<dbReference type="SUPFAM" id="SSF56935">
    <property type="entry name" value="Porins"/>
    <property type="match status" value="1"/>
</dbReference>
<comment type="caution">
    <text evidence="3">The sequence shown here is derived from an EMBL/GenBank/DDBJ whole genome shotgun (WGS) entry which is preliminary data.</text>
</comment>
<feature type="chain" id="PRO_5030943948" description="Porin" evidence="2">
    <location>
        <begin position="24"/>
        <end position="423"/>
    </location>
</feature>
<evidence type="ECO:0000313" key="3">
    <source>
        <dbReference type="EMBL" id="NKE72615.1"/>
    </source>
</evidence>
<dbReference type="Proteomes" id="UP000534783">
    <property type="component" value="Unassembled WGS sequence"/>
</dbReference>
<protein>
    <recommendedName>
        <fullName evidence="5">Porin</fullName>
    </recommendedName>
</protein>
<evidence type="ECO:0000256" key="2">
    <source>
        <dbReference type="SAM" id="SignalP"/>
    </source>
</evidence>
<dbReference type="Gene3D" id="2.40.160.10">
    <property type="entry name" value="Porin"/>
    <property type="match status" value="1"/>
</dbReference>
<dbReference type="InterPro" id="IPR023614">
    <property type="entry name" value="Porin_dom_sf"/>
</dbReference>
<keyword evidence="1" id="KW-0175">Coiled coil</keyword>
<sequence>MRRSIIMSSWLVLSTFFTPLAFAAPESFSELSERVEKIEEKNKRLEKEIGKQRETIDSLSPITDALGRNNLPEGDETLHLYDGESEGQDGGISALKITGFWDFGFNANIGEDEHSKSFTTGELDLFLTAEISEKVSFLTEMVFYPVAVQNRLVFEMQRVILKYSFSDLVNLQIGRMHTALGYWNHTYHHGTWLQTTVLRPEIYRFDEYDHGLLPVHSVGVEFFGTKALRPLHLEYHLGVTNGRGKTTNAADAIQNLRDDNDSKAFNFLLGLTPRLIEGLQVGGSLYLDKIPADPTNPTRVEPIDERIMGAYAVYFRHQAELLGEIFKIDHHDQTSGKDFDTIGFYLQGGYKTDEWTPYYRFDRVNFGEGDPYLTSKQIDITKHTFGLRWDLFSWNALKMEYGFARNPGDERSQFINLNSSATF</sequence>
<proteinExistence type="predicted"/>
<keyword evidence="4" id="KW-1185">Reference proteome</keyword>
<organism evidence="3 4">
    <name type="scientific">Candidatus Manganitrophus noduliformans</name>
    <dbReference type="NCBI Taxonomy" id="2606439"/>
    <lineage>
        <taxon>Bacteria</taxon>
        <taxon>Pseudomonadati</taxon>
        <taxon>Nitrospirota</taxon>
        <taxon>Nitrospiria</taxon>
        <taxon>Candidatus Troglogloeales</taxon>
        <taxon>Candidatus Manganitrophaceae</taxon>
        <taxon>Candidatus Manganitrophus</taxon>
    </lineage>
</organism>
<feature type="signal peptide" evidence="2">
    <location>
        <begin position="1"/>
        <end position="23"/>
    </location>
</feature>
<dbReference type="EMBL" id="VTOW01000003">
    <property type="protein sequence ID" value="NKE72615.1"/>
    <property type="molecule type" value="Genomic_DNA"/>
</dbReference>
<dbReference type="AlphaFoldDB" id="A0A7X6DSN8"/>
<evidence type="ECO:0000313" key="4">
    <source>
        <dbReference type="Proteomes" id="UP000534783"/>
    </source>
</evidence>
<reference evidence="3 4" key="1">
    <citation type="journal article" date="2020" name="Nature">
        <title>Bacterial chemolithoautotrophy via manganese oxidation.</title>
        <authorList>
            <person name="Yu H."/>
            <person name="Leadbetter J.R."/>
        </authorList>
    </citation>
    <scope>NUCLEOTIDE SEQUENCE [LARGE SCALE GENOMIC DNA]</scope>
    <source>
        <strain evidence="3 4">Mn-1</strain>
    </source>
</reference>